<name>A0A1H3QRW8_9ACTN</name>
<dbReference type="InterPro" id="IPR021315">
    <property type="entry name" value="Gap/Sap"/>
</dbReference>
<dbReference type="Pfam" id="PF11139">
    <property type="entry name" value="SfLAP"/>
    <property type="match status" value="1"/>
</dbReference>
<feature type="transmembrane region" description="Helical" evidence="1">
    <location>
        <begin position="78"/>
        <end position="97"/>
    </location>
</feature>
<keyword evidence="1" id="KW-0812">Transmembrane</keyword>
<protein>
    <submittedName>
        <fullName evidence="2">Sap, sulfolipid-1-addressing protein</fullName>
    </submittedName>
</protein>
<dbReference type="RefSeq" id="WP_091558821.1">
    <property type="nucleotide sequence ID" value="NZ_FNPH01000006.1"/>
</dbReference>
<gene>
    <name evidence="2" type="ORF">SAMN05444365_10688</name>
</gene>
<keyword evidence="1" id="KW-1133">Transmembrane helix</keyword>
<organism evidence="2 3">
    <name type="scientific">Micromonospora pattaloongensis</name>
    <dbReference type="NCBI Taxonomy" id="405436"/>
    <lineage>
        <taxon>Bacteria</taxon>
        <taxon>Bacillati</taxon>
        <taxon>Actinomycetota</taxon>
        <taxon>Actinomycetes</taxon>
        <taxon>Micromonosporales</taxon>
        <taxon>Micromonosporaceae</taxon>
        <taxon>Micromonospora</taxon>
    </lineage>
</organism>
<keyword evidence="3" id="KW-1185">Reference proteome</keyword>
<dbReference type="EMBL" id="FNPH01000006">
    <property type="protein sequence ID" value="SDZ16090.1"/>
    <property type="molecule type" value="Genomic_DNA"/>
</dbReference>
<feature type="transmembrane region" description="Helical" evidence="1">
    <location>
        <begin position="6"/>
        <end position="29"/>
    </location>
</feature>
<evidence type="ECO:0000256" key="1">
    <source>
        <dbReference type="SAM" id="Phobius"/>
    </source>
</evidence>
<feature type="transmembrane region" description="Helical" evidence="1">
    <location>
        <begin position="41"/>
        <end position="66"/>
    </location>
</feature>
<feature type="transmembrane region" description="Helical" evidence="1">
    <location>
        <begin position="155"/>
        <end position="184"/>
    </location>
</feature>
<feature type="transmembrane region" description="Helical" evidence="1">
    <location>
        <begin position="196"/>
        <end position="220"/>
    </location>
</feature>
<reference evidence="3" key="1">
    <citation type="submission" date="2016-10" db="EMBL/GenBank/DDBJ databases">
        <authorList>
            <person name="Varghese N."/>
            <person name="Submissions S."/>
        </authorList>
    </citation>
    <scope>NUCLEOTIDE SEQUENCE [LARGE SCALE GENOMIC DNA]</scope>
    <source>
        <strain evidence="3">DSM 45245</strain>
    </source>
</reference>
<dbReference type="Proteomes" id="UP000242415">
    <property type="component" value="Unassembled WGS sequence"/>
</dbReference>
<proteinExistence type="predicted"/>
<dbReference type="STRING" id="405436.SAMN05444365_10688"/>
<sequence>MSGGLLLSLVALAIVDSTSIGTLFIPVWLLLAPGRIGVGRFLGYLATIAAFYFVVGAVLTLGGVGVAGALDDVTASRWLLFAQLAVGLALFALSFWVEARRNRATAAILRLRDRAPAGAAGSGGLVGLALMAALAEVATMLPYLGAIGMMTTAELSWWLLLPLLAGYCVVMVLPALALLALRLVGRGWIDTVLQRMNAWVVAKGSGVLSWVLGIAGFLVARDAAARLWFPQLLGGA</sequence>
<accession>A0A1H3QRW8</accession>
<feature type="transmembrane region" description="Helical" evidence="1">
    <location>
        <begin position="117"/>
        <end position="135"/>
    </location>
</feature>
<dbReference type="OrthoDB" id="7062264at2"/>
<keyword evidence="1" id="KW-0472">Membrane</keyword>
<dbReference type="AlphaFoldDB" id="A0A1H3QRW8"/>
<evidence type="ECO:0000313" key="3">
    <source>
        <dbReference type="Proteomes" id="UP000242415"/>
    </source>
</evidence>
<evidence type="ECO:0000313" key="2">
    <source>
        <dbReference type="EMBL" id="SDZ16090.1"/>
    </source>
</evidence>